<evidence type="ECO:0000256" key="1">
    <source>
        <dbReference type="SAM" id="SignalP"/>
    </source>
</evidence>
<evidence type="ECO:0000313" key="4">
    <source>
        <dbReference type="WBParaSite" id="HPLM_0000561401-mRNA-1"/>
    </source>
</evidence>
<keyword evidence="3" id="KW-1185">Reference proteome</keyword>
<dbReference type="WBParaSite" id="HPLM_0000561401-mRNA-1">
    <property type="protein sequence ID" value="HPLM_0000561401-mRNA-1"/>
    <property type="gene ID" value="HPLM_0000561401"/>
</dbReference>
<dbReference type="Proteomes" id="UP000268014">
    <property type="component" value="Unassembled WGS sequence"/>
</dbReference>
<dbReference type="AlphaFoldDB" id="A0A0N4W6E4"/>
<organism evidence="4">
    <name type="scientific">Haemonchus placei</name>
    <name type="common">Barber's pole worm</name>
    <dbReference type="NCBI Taxonomy" id="6290"/>
    <lineage>
        <taxon>Eukaryota</taxon>
        <taxon>Metazoa</taxon>
        <taxon>Ecdysozoa</taxon>
        <taxon>Nematoda</taxon>
        <taxon>Chromadorea</taxon>
        <taxon>Rhabditida</taxon>
        <taxon>Rhabditina</taxon>
        <taxon>Rhabditomorpha</taxon>
        <taxon>Strongyloidea</taxon>
        <taxon>Trichostrongylidae</taxon>
        <taxon>Haemonchus</taxon>
    </lineage>
</organism>
<name>A0A0N4W6E4_HAEPC</name>
<dbReference type="EMBL" id="UZAF01016365">
    <property type="protein sequence ID" value="VDO26532.1"/>
    <property type="molecule type" value="Genomic_DNA"/>
</dbReference>
<reference evidence="2 3" key="2">
    <citation type="submission" date="2018-11" db="EMBL/GenBank/DDBJ databases">
        <authorList>
            <consortium name="Pathogen Informatics"/>
        </authorList>
    </citation>
    <scope>NUCLEOTIDE SEQUENCE [LARGE SCALE GENOMIC DNA]</scope>
    <source>
        <strain evidence="2 3">MHpl1</strain>
    </source>
</reference>
<proteinExistence type="predicted"/>
<gene>
    <name evidence="2" type="ORF">HPLM_LOCUS5606</name>
</gene>
<sequence>MAQFLFLCICFILSSISNTKNSNVTVFLLSCKCFLKRVLLKGRCEQPFFCCSSTGLLAFDGLMNHRPCSQTYHICM</sequence>
<reference evidence="4" key="1">
    <citation type="submission" date="2017-02" db="UniProtKB">
        <authorList>
            <consortium name="WormBaseParasite"/>
        </authorList>
    </citation>
    <scope>IDENTIFICATION</scope>
</reference>
<protein>
    <submittedName>
        <fullName evidence="4">Secreted protein</fullName>
    </submittedName>
</protein>
<feature type="chain" id="PRO_5043123448" evidence="1">
    <location>
        <begin position="20"/>
        <end position="76"/>
    </location>
</feature>
<accession>A0A0N4W6E4</accession>
<evidence type="ECO:0000313" key="3">
    <source>
        <dbReference type="Proteomes" id="UP000268014"/>
    </source>
</evidence>
<feature type="signal peptide" evidence="1">
    <location>
        <begin position="1"/>
        <end position="19"/>
    </location>
</feature>
<evidence type="ECO:0000313" key="2">
    <source>
        <dbReference type="EMBL" id="VDO26532.1"/>
    </source>
</evidence>
<keyword evidence="1" id="KW-0732">Signal</keyword>